<dbReference type="PANTHER" id="PTHR43783">
    <property type="entry name" value="UDP-N-ACETYLGLUCOSAMINE 1-CARBOXYVINYLTRANSFERASE"/>
    <property type="match status" value="1"/>
</dbReference>
<dbReference type="PATRIC" id="fig|1359163.3.peg.534"/>
<dbReference type="RefSeq" id="WP_045808943.1">
    <property type="nucleotide sequence ID" value="NZ_LANX01000001.1"/>
</dbReference>
<keyword evidence="10 13" id="KW-0670">Pyruvate</keyword>
<dbReference type="PANTHER" id="PTHR43783:SF1">
    <property type="entry name" value="UDP-N-ACETYLGLUCOSAMINE 1-CARBOXYVINYLTRANSFERASE"/>
    <property type="match status" value="1"/>
</dbReference>
<comment type="caution">
    <text evidence="13">Lacks conserved residue(s) required for the propagation of feature annotation.</text>
</comment>
<comment type="similarity">
    <text evidence="11 13">Belongs to the EPSP synthase family. MurA subfamily.</text>
</comment>
<dbReference type="InterPro" id="IPR013792">
    <property type="entry name" value="RNA3'P_cycl/enolpyr_Trfase_a/b"/>
</dbReference>
<dbReference type="CDD" id="cd01555">
    <property type="entry name" value="UdpNAET"/>
    <property type="match status" value="1"/>
</dbReference>
<dbReference type="GO" id="GO:0008360">
    <property type="term" value="P:regulation of cell shape"/>
    <property type="evidence" value="ECO:0007669"/>
    <property type="project" value="UniProtKB-KW"/>
</dbReference>
<dbReference type="GO" id="GO:0019277">
    <property type="term" value="P:UDP-N-acetylgalactosamine biosynthetic process"/>
    <property type="evidence" value="ECO:0007669"/>
    <property type="project" value="InterPro"/>
</dbReference>
<keyword evidence="7 13" id="KW-0573">Peptidoglycan synthesis</keyword>
<reference evidence="15 16" key="1">
    <citation type="submission" date="2015-02" db="EMBL/GenBank/DDBJ databases">
        <title>Genome Sequencing of Rickettsiales.</title>
        <authorList>
            <person name="Daugherty S.C."/>
            <person name="Su Q."/>
            <person name="Abolude K."/>
            <person name="Beier-Sexton M."/>
            <person name="Carlyon J.A."/>
            <person name="Carter R."/>
            <person name="Day N.P."/>
            <person name="Dumler S.J."/>
            <person name="Dyachenko V."/>
            <person name="Godinez A."/>
            <person name="Kurtti T.J."/>
            <person name="Lichay M."/>
            <person name="Mullins K.E."/>
            <person name="Ott S."/>
            <person name="Pappas-Brown V."/>
            <person name="Paris D.H."/>
            <person name="Patel P."/>
            <person name="Richards A.L."/>
            <person name="Sadzewicz L."/>
            <person name="Sears K."/>
            <person name="Seidman D."/>
            <person name="Sengamalay N."/>
            <person name="Stenos J."/>
            <person name="Tallon L.J."/>
            <person name="Vincent G."/>
            <person name="Fraser C.M."/>
            <person name="Munderloh U."/>
            <person name="Dunning-Hotopp J.C."/>
        </authorList>
    </citation>
    <scope>NUCLEOTIDE SEQUENCE [LARGE SCALE GENOMIC DNA]</scope>
    <source>
        <strain evidence="15 16">RAC413</strain>
    </source>
</reference>
<evidence type="ECO:0000256" key="12">
    <source>
        <dbReference type="ARBA" id="ARBA00047527"/>
    </source>
</evidence>
<keyword evidence="16" id="KW-1185">Reference proteome</keyword>
<dbReference type="InterPro" id="IPR005750">
    <property type="entry name" value="UDP_GlcNAc_COvinyl_MurA"/>
</dbReference>
<comment type="caution">
    <text evidence="15">The sequence shown here is derived from an EMBL/GenBank/DDBJ whole genome shotgun (WGS) entry which is preliminary data.</text>
</comment>
<evidence type="ECO:0000313" key="15">
    <source>
        <dbReference type="EMBL" id="KJV69169.1"/>
    </source>
</evidence>
<comment type="subcellular location">
    <subcellularLocation>
        <location evidence="1 13">Cytoplasm</location>
    </subcellularLocation>
</comment>
<organism evidence="15 16">
    <name type="scientific">Candidatus Neoehrlichia procyonis str. RAC413</name>
    <dbReference type="NCBI Taxonomy" id="1359163"/>
    <lineage>
        <taxon>Bacteria</taxon>
        <taxon>Pseudomonadati</taxon>
        <taxon>Pseudomonadota</taxon>
        <taxon>Alphaproteobacteria</taxon>
        <taxon>Rickettsiales</taxon>
        <taxon>Anaplasmataceae</taxon>
        <taxon>Candidatus Neoehrlichia</taxon>
    </lineage>
</organism>
<feature type="active site" description="Proton donor" evidence="13">
    <location>
        <position position="125"/>
    </location>
</feature>
<keyword evidence="5 13" id="KW-0808">Transferase</keyword>
<feature type="binding site" evidence="13">
    <location>
        <position position="337"/>
    </location>
    <ligand>
        <name>UDP-N-acetyl-alpha-D-glucosamine</name>
        <dbReference type="ChEBI" id="CHEBI:57705"/>
    </ligand>
</feature>
<evidence type="ECO:0000256" key="11">
    <source>
        <dbReference type="ARBA" id="ARBA00038367"/>
    </source>
</evidence>
<dbReference type="OrthoDB" id="9803760at2"/>
<evidence type="ECO:0000313" key="16">
    <source>
        <dbReference type="Proteomes" id="UP000033562"/>
    </source>
</evidence>
<proteinExistence type="inferred from homology"/>
<keyword evidence="9 13" id="KW-0961">Cell wall biogenesis/degradation</keyword>
<dbReference type="InterPro" id="IPR001986">
    <property type="entry name" value="Enolpyruvate_Tfrase_dom"/>
</dbReference>
<comment type="pathway">
    <text evidence="2 13">Cell wall biogenesis; peptidoglycan biosynthesis.</text>
</comment>
<dbReference type="SUPFAM" id="SSF55205">
    <property type="entry name" value="EPT/RTPC-like"/>
    <property type="match status" value="1"/>
</dbReference>
<keyword evidence="4 13" id="KW-0132">Cell division</keyword>
<evidence type="ECO:0000256" key="5">
    <source>
        <dbReference type="ARBA" id="ARBA00022679"/>
    </source>
</evidence>
<keyword evidence="3 13" id="KW-0963">Cytoplasm</keyword>
<comment type="catalytic activity">
    <reaction evidence="12 13">
        <text>phosphoenolpyruvate + UDP-N-acetyl-alpha-D-glucosamine = UDP-N-acetyl-3-O-(1-carboxyvinyl)-alpha-D-glucosamine + phosphate</text>
        <dbReference type="Rhea" id="RHEA:18681"/>
        <dbReference type="ChEBI" id="CHEBI:43474"/>
        <dbReference type="ChEBI" id="CHEBI:57705"/>
        <dbReference type="ChEBI" id="CHEBI:58702"/>
        <dbReference type="ChEBI" id="CHEBI:68483"/>
        <dbReference type="EC" id="2.5.1.7"/>
    </reaction>
</comment>
<feature type="binding site" evidence="13">
    <location>
        <begin position="24"/>
        <end position="25"/>
    </location>
    <ligand>
        <name>phosphoenolpyruvate</name>
        <dbReference type="ChEBI" id="CHEBI:58702"/>
    </ligand>
</feature>
<dbReference type="Pfam" id="PF00275">
    <property type="entry name" value="EPSP_synthase"/>
    <property type="match status" value="1"/>
</dbReference>
<gene>
    <name evidence="13 15" type="primary">murA</name>
    <name evidence="15" type="ORF">NLO413_0546</name>
</gene>
<evidence type="ECO:0000256" key="8">
    <source>
        <dbReference type="ARBA" id="ARBA00023306"/>
    </source>
</evidence>
<dbReference type="InterPro" id="IPR050068">
    <property type="entry name" value="MurA_subfamily"/>
</dbReference>
<feature type="binding site" evidence="13">
    <location>
        <position position="101"/>
    </location>
    <ligand>
        <name>UDP-N-acetyl-alpha-D-glucosamine</name>
        <dbReference type="ChEBI" id="CHEBI:57705"/>
    </ligand>
</feature>
<evidence type="ECO:0000256" key="9">
    <source>
        <dbReference type="ARBA" id="ARBA00023316"/>
    </source>
</evidence>
<dbReference type="EC" id="2.5.1.7" evidence="13"/>
<evidence type="ECO:0000256" key="4">
    <source>
        <dbReference type="ARBA" id="ARBA00022618"/>
    </source>
</evidence>
<dbReference type="STRING" id="1359163.NLO413_0546"/>
<evidence type="ECO:0000256" key="10">
    <source>
        <dbReference type="ARBA" id="ARBA00023317"/>
    </source>
</evidence>
<evidence type="ECO:0000256" key="7">
    <source>
        <dbReference type="ARBA" id="ARBA00022984"/>
    </source>
</evidence>
<dbReference type="GO" id="GO:0071555">
    <property type="term" value="P:cell wall organization"/>
    <property type="evidence" value="ECO:0007669"/>
    <property type="project" value="UniProtKB-KW"/>
</dbReference>
<dbReference type="FunFam" id="3.65.10.10:FF:000001">
    <property type="entry name" value="UDP-N-acetylglucosamine 1-carboxyvinyltransferase"/>
    <property type="match status" value="1"/>
</dbReference>
<keyword evidence="6 13" id="KW-0133">Cell shape</keyword>
<evidence type="ECO:0000256" key="13">
    <source>
        <dbReference type="HAMAP-Rule" id="MF_00111"/>
    </source>
</evidence>
<dbReference type="GO" id="GO:0008760">
    <property type="term" value="F:UDP-N-acetylglucosamine 1-carboxyvinyltransferase activity"/>
    <property type="evidence" value="ECO:0007669"/>
    <property type="project" value="UniProtKB-UniRule"/>
</dbReference>
<dbReference type="GO" id="GO:0009252">
    <property type="term" value="P:peptidoglycan biosynthetic process"/>
    <property type="evidence" value="ECO:0007669"/>
    <property type="project" value="UniProtKB-UniRule"/>
</dbReference>
<dbReference type="AlphaFoldDB" id="A0A0F3NQK5"/>
<evidence type="ECO:0000256" key="3">
    <source>
        <dbReference type="ARBA" id="ARBA00022490"/>
    </source>
</evidence>
<dbReference type="Gene3D" id="3.65.10.10">
    <property type="entry name" value="Enolpyruvate transferase domain"/>
    <property type="match status" value="2"/>
</dbReference>
<dbReference type="InterPro" id="IPR036968">
    <property type="entry name" value="Enolpyruvate_Tfrase_sf"/>
</dbReference>
<keyword evidence="8 13" id="KW-0131">Cell cycle</keyword>
<dbReference type="GO" id="GO:0005737">
    <property type="term" value="C:cytoplasm"/>
    <property type="evidence" value="ECO:0007669"/>
    <property type="project" value="UniProtKB-SubCell"/>
</dbReference>
<accession>A0A0F3NQK5</accession>
<dbReference type="HAMAP" id="MF_00111">
    <property type="entry name" value="MurA"/>
    <property type="match status" value="1"/>
</dbReference>
<evidence type="ECO:0000259" key="14">
    <source>
        <dbReference type="Pfam" id="PF00275"/>
    </source>
</evidence>
<feature type="binding site" evidence="13">
    <location>
        <position position="315"/>
    </location>
    <ligand>
        <name>UDP-N-acetyl-alpha-D-glucosamine</name>
        <dbReference type="ChEBI" id="CHEBI:57705"/>
    </ligand>
</feature>
<evidence type="ECO:0000256" key="6">
    <source>
        <dbReference type="ARBA" id="ARBA00022960"/>
    </source>
</evidence>
<dbReference type="Proteomes" id="UP000033562">
    <property type="component" value="Unassembled WGS sequence"/>
</dbReference>
<dbReference type="NCBIfam" id="NF006873">
    <property type="entry name" value="PRK09369.1"/>
    <property type="match status" value="1"/>
</dbReference>
<name>A0A0F3NQK5_9RICK</name>
<protein>
    <recommendedName>
        <fullName evidence="13">UDP-N-acetylglucosamine 1-carboxyvinyltransferase</fullName>
        <ecNumber evidence="13">2.5.1.7</ecNumber>
    </recommendedName>
    <alternativeName>
        <fullName evidence="13">Enoylpyruvate transferase</fullName>
    </alternativeName>
    <alternativeName>
        <fullName evidence="13">UDP-N-acetylglucosamine enolpyruvyl transferase</fullName>
        <shortName evidence="13">EPT</shortName>
    </alternativeName>
</protein>
<dbReference type="EMBL" id="LANX01000001">
    <property type="protein sequence ID" value="KJV69169.1"/>
    <property type="molecule type" value="Genomic_DNA"/>
</dbReference>
<dbReference type="NCBIfam" id="TIGR01072">
    <property type="entry name" value="murA"/>
    <property type="match status" value="1"/>
</dbReference>
<feature type="domain" description="Enolpyruvate transferase" evidence="14">
    <location>
        <begin position="11"/>
        <end position="416"/>
    </location>
</feature>
<evidence type="ECO:0000256" key="2">
    <source>
        <dbReference type="ARBA" id="ARBA00004752"/>
    </source>
</evidence>
<sequence>MTKVLYINNNKHPISGQIIINGAKNSALPIMAACTLSNQQITLHNIPNITDTITMTELLTHLGAKVNFIYNKKNKANHTININCKDLRQKTVPYNLTSKMRASCLIIGPMLARFKKAKIALPGGCAIGERPINMHLEALQNMGAHIRVSDHYIECSINGKLQGCEINFHSVSVGATENILMAATLANGTTIINNAAIEPEISDLANFLVMAGAKIYGIGTKTLKIQGVKQLFGCNYSIIPDRLEAGTYALSAILTQGNIELIGITEHNIKCFSNYLQAIGGNIQQKQNSIIVSNIKNKIHAISIDTCPYPGFPSDMQAQFTAALCYATGISYIQENIFENRFLYINELIKMGANITVKDKTAIITGVKLLKGTVVQATDLRASAALLIASLIAEGTTIINNADNLYRGYEAIEEKLNLCGANIKLVDQSTFIT</sequence>
<comment type="function">
    <text evidence="13">Cell wall formation. Adds enolpyruvyl to UDP-N-acetylglucosamine.</text>
</comment>
<feature type="modified residue" description="2-(S-cysteinyl)pyruvic acid O-phosphothioketal" evidence="13">
    <location>
        <position position="125"/>
    </location>
</feature>
<dbReference type="GO" id="GO:0051301">
    <property type="term" value="P:cell division"/>
    <property type="evidence" value="ECO:0007669"/>
    <property type="project" value="UniProtKB-KW"/>
</dbReference>
<evidence type="ECO:0000256" key="1">
    <source>
        <dbReference type="ARBA" id="ARBA00004496"/>
    </source>
</evidence>
<dbReference type="UniPathway" id="UPA00219"/>